<dbReference type="KEGG" id="llu:AKJ09_08878"/>
<dbReference type="CDD" id="cd07067">
    <property type="entry name" value="HP_PGM_like"/>
    <property type="match status" value="1"/>
</dbReference>
<dbReference type="InterPro" id="IPR013078">
    <property type="entry name" value="His_Pase_superF_clade-1"/>
</dbReference>
<sequence>MAIYLVRHAPAQVSGVCYGQSDVPVAPPASEAAKTVLASIDALAPGATLPFTSIVTSPTTRTRTLAEALARALEGIPLRVEPRLRELDFGSWEGRTWADLEKDEGPALSAWMRAWQEARVPGGEGAPDLVRRVREVWGELSESGESYLLVTHAGPIRVLRSLTQSRTLSDVWAERVEHLTVERLRESS</sequence>
<dbReference type="SMART" id="SM00855">
    <property type="entry name" value="PGAM"/>
    <property type="match status" value="1"/>
</dbReference>
<organism evidence="1 2">
    <name type="scientific">Labilithrix luteola</name>
    <dbReference type="NCBI Taxonomy" id="1391654"/>
    <lineage>
        <taxon>Bacteria</taxon>
        <taxon>Pseudomonadati</taxon>
        <taxon>Myxococcota</taxon>
        <taxon>Polyangia</taxon>
        <taxon>Polyangiales</taxon>
        <taxon>Labilitrichaceae</taxon>
        <taxon>Labilithrix</taxon>
    </lineage>
</organism>
<dbReference type="PANTHER" id="PTHR48100">
    <property type="entry name" value="BROAD-SPECIFICITY PHOSPHATASE YOR283W-RELATED"/>
    <property type="match status" value="1"/>
</dbReference>
<keyword evidence="2" id="KW-1185">Reference proteome</keyword>
<dbReference type="PATRIC" id="fig|1391654.3.peg.8996"/>
<dbReference type="GO" id="GO:0016791">
    <property type="term" value="F:phosphatase activity"/>
    <property type="evidence" value="ECO:0007669"/>
    <property type="project" value="TreeGrafter"/>
</dbReference>
<dbReference type="STRING" id="1391654.AKJ09_08878"/>
<dbReference type="Gene3D" id="3.40.50.1240">
    <property type="entry name" value="Phosphoglycerate mutase-like"/>
    <property type="match status" value="1"/>
</dbReference>
<dbReference type="Proteomes" id="UP000064967">
    <property type="component" value="Chromosome"/>
</dbReference>
<dbReference type="AlphaFoldDB" id="A0A0K1Q9Z6"/>
<gene>
    <name evidence="1" type="ORF">AKJ09_08878</name>
</gene>
<dbReference type="PANTHER" id="PTHR48100:SF1">
    <property type="entry name" value="HISTIDINE PHOSPHATASE FAMILY PROTEIN-RELATED"/>
    <property type="match status" value="1"/>
</dbReference>
<dbReference type="SUPFAM" id="SSF53254">
    <property type="entry name" value="Phosphoglycerate mutase-like"/>
    <property type="match status" value="1"/>
</dbReference>
<reference evidence="1 2" key="1">
    <citation type="submission" date="2015-08" db="EMBL/GenBank/DDBJ databases">
        <authorList>
            <person name="Babu N.S."/>
            <person name="Beckwith C.J."/>
            <person name="Beseler K.G."/>
            <person name="Brison A."/>
            <person name="Carone J.V."/>
            <person name="Caskin T.P."/>
            <person name="Diamond M."/>
            <person name="Durham M.E."/>
            <person name="Foxe J.M."/>
            <person name="Go M."/>
            <person name="Henderson B.A."/>
            <person name="Jones I.B."/>
            <person name="McGettigan J.A."/>
            <person name="Micheletti S.J."/>
            <person name="Nasrallah M.E."/>
            <person name="Ortiz D."/>
            <person name="Piller C.R."/>
            <person name="Privatt S.R."/>
            <person name="Schneider S.L."/>
            <person name="Sharp S."/>
            <person name="Smith T.C."/>
            <person name="Stanton J.D."/>
            <person name="Ullery H.E."/>
            <person name="Wilson R.J."/>
            <person name="Serrano M.G."/>
            <person name="Buck G."/>
            <person name="Lee V."/>
            <person name="Wang Y."/>
            <person name="Carvalho R."/>
            <person name="Voegtly L."/>
            <person name="Shi R."/>
            <person name="Duckworth R."/>
            <person name="Johnson A."/>
            <person name="Loviza R."/>
            <person name="Walstead R."/>
            <person name="Shah Z."/>
            <person name="Kiflezghi M."/>
            <person name="Wade K."/>
            <person name="Ball S.L."/>
            <person name="Bradley K.W."/>
            <person name="Asai D.J."/>
            <person name="Bowman C.A."/>
            <person name="Russell D.A."/>
            <person name="Pope W.H."/>
            <person name="Jacobs-Sera D."/>
            <person name="Hendrix R.W."/>
            <person name="Hatfull G.F."/>
        </authorList>
    </citation>
    <scope>NUCLEOTIDE SEQUENCE [LARGE SCALE GENOMIC DNA]</scope>
    <source>
        <strain evidence="1 2">DSM 27648</strain>
    </source>
</reference>
<evidence type="ECO:0000313" key="1">
    <source>
        <dbReference type="EMBL" id="AKV02215.1"/>
    </source>
</evidence>
<protein>
    <submittedName>
        <fullName evidence="1">Alpha-ribazole-5'-phosphate phosphatase</fullName>
    </submittedName>
</protein>
<dbReference type="InterPro" id="IPR050275">
    <property type="entry name" value="PGM_Phosphatase"/>
</dbReference>
<dbReference type="EMBL" id="CP012333">
    <property type="protein sequence ID" value="AKV02215.1"/>
    <property type="molecule type" value="Genomic_DNA"/>
</dbReference>
<proteinExistence type="predicted"/>
<dbReference type="InterPro" id="IPR029033">
    <property type="entry name" value="His_PPase_superfam"/>
</dbReference>
<dbReference type="GO" id="GO:0005737">
    <property type="term" value="C:cytoplasm"/>
    <property type="evidence" value="ECO:0007669"/>
    <property type="project" value="TreeGrafter"/>
</dbReference>
<dbReference type="Pfam" id="PF00300">
    <property type="entry name" value="His_Phos_1"/>
    <property type="match status" value="1"/>
</dbReference>
<accession>A0A0K1Q9Z6</accession>
<evidence type="ECO:0000313" key="2">
    <source>
        <dbReference type="Proteomes" id="UP000064967"/>
    </source>
</evidence>
<name>A0A0K1Q9Z6_9BACT</name>